<keyword evidence="3 7" id="KW-0418">Kinase</keyword>
<dbReference type="Gene3D" id="3.40.50.10440">
    <property type="entry name" value="Dihydroxyacetone kinase, domain 1"/>
    <property type="match status" value="1"/>
</dbReference>
<evidence type="ECO:0000256" key="1">
    <source>
        <dbReference type="ARBA" id="ARBA00022679"/>
    </source>
</evidence>
<dbReference type="GO" id="GO:0047324">
    <property type="term" value="F:phosphoenolpyruvate-glycerone phosphotransferase activity"/>
    <property type="evidence" value="ECO:0007669"/>
    <property type="project" value="UniProtKB-EC"/>
</dbReference>
<dbReference type="GO" id="GO:0004371">
    <property type="term" value="F:glycerone kinase activity"/>
    <property type="evidence" value="ECO:0007669"/>
    <property type="project" value="InterPro"/>
</dbReference>
<sequence>MKKLINSPRDVVPDMLRGLCATDERLRLIPSLNVIVRSDYEAVRERGEVALISGGGAGHEPAHAGYVGAGMLTAAVTGAVFTSPSVDAVLGAIRLVTGEAGCLLIVKNYTGDRLNFGLAASIARSEGLQVEMVLVDDDVALDVGRSRAGARGLAGTVFVHKLAGAAAAAGKPLAEVAAMAAQFVGGIGTMGVALSSCTNPSAGKPGFELGADEIEYGLGIHGERGASRETIAEASAIADRLIDRIVAELKLAGGERVALMVNGLGGTPPSELAIMAGGALAAARRHGLAVERVSCGTLLSALEMAGCSLTLARIDDERLALLDQPVEAPAWVGLTCPAASAYELGEPQARLAKGQGDLVALSQAQQDLLRSTIAGVAKALIAAEPGLTDLDSIVGDGDLGISLARGSEAVLEGIDAVDCTHPARAANDLSTIVRRAVGGTSGPLYAAFLLAAAQSMREASSPASLADWAQAMASGAAAITELGGAKRGDSTMLDAIIPAAEAMQEAAAAGSSTSEMLARALAAARAGTQSTADINPRVGRASYVGDRAVGHIDPGAQAVTVWLEAIGNLVP</sequence>
<dbReference type="Gene3D" id="3.30.1180.20">
    <property type="entry name" value="Dihydroxyacetone kinase, domain 2"/>
    <property type="match status" value="1"/>
</dbReference>
<dbReference type="NCBIfam" id="TIGR02365">
    <property type="entry name" value="dha_L_ycgS"/>
    <property type="match status" value="1"/>
</dbReference>
<organism evidence="7 8">
    <name type="scientific">Aurantiacibacter xanthus</name>
    <dbReference type="NCBI Taxonomy" id="1784712"/>
    <lineage>
        <taxon>Bacteria</taxon>
        <taxon>Pseudomonadati</taxon>
        <taxon>Pseudomonadota</taxon>
        <taxon>Alphaproteobacteria</taxon>
        <taxon>Sphingomonadales</taxon>
        <taxon>Erythrobacteraceae</taxon>
        <taxon>Aurantiacibacter</taxon>
    </lineage>
</organism>
<comment type="caution">
    <text evidence="7">The sequence shown here is derived from an EMBL/GenBank/DDBJ whole genome shotgun (WGS) entry which is preliminary data.</text>
</comment>
<dbReference type="FunFam" id="1.25.40.340:FF:000002">
    <property type="entry name" value="Dihydroxyacetone kinase, L subunit"/>
    <property type="match status" value="1"/>
</dbReference>
<reference evidence="7 8" key="1">
    <citation type="submission" date="2018-08" db="EMBL/GenBank/DDBJ databases">
        <title>Erythrobacter zhengii sp.nov., a bacterium isolated from deep-sea sediment.</title>
        <authorList>
            <person name="Fang C."/>
            <person name="Wu Y.-H."/>
            <person name="Sun C."/>
            <person name="Wang H."/>
            <person name="Cheng H."/>
            <person name="Meng F.-X."/>
            <person name="Wang C.-S."/>
            <person name="Xu X.-W."/>
        </authorList>
    </citation>
    <scope>NUCLEOTIDE SEQUENCE [LARGE SCALE GENOMIC DNA]</scope>
    <source>
        <strain evidence="7 8">CCTCC AB 2015396</strain>
    </source>
</reference>
<dbReference type="InterPro" id="IPR050861">
    <property type="entry name" value="Dihydroxyacetone_Kinase"/>
</dbReference>
<dbReference type="PANTHER" id="PTHR28629">
    <property type="entry name" value="TRIOKINASE/FMN CYCLASE"/>
    <property type="match status" value="1"/>
</dbReference>
<evidence type="ECO:0000313" key="7">
    <source>
        <dbReference type="EMBL" id="RIV80062.1"/>
    </source>
</evidence>
<dbReference type="GO" id="GO:0019563">
    <property type="term" value="P:glycerol catabolic process"/>
    <property type="evidence" value="ECO:0007669"/>
    <property type="project" value="TreeGrafter"/>
</dbReference>
<dbReference type="Gene3D" id="1.25.40.340">
    <property type="match status" value="1"/>
</dbReference>
<dbReference type="PANTHER" id="PTHR28629:SF4">
    <property type="entry name" value="TRIOKINASE_FMN CYCLASE"/>
    <property type="match status" value="1"/>
</dbReference>
<dbReference type="Pfam" id="PF02734">
    <property type="entry name" value="Dak2"/>
    <property type="match status" value="1"/>
</dbReference>
<dbReference type="InterPro" id="IPR012737">
    <property type="entry name" value="DhaK_L_YcgS"/>
</dbReference>
<dbReference type="NCBIfam" id="NF011049">
    <property type="entry name" value="PRK14479.1"/>
    <property type="match status" value="1"/>
</dbReference>
<keyword evidence="1 7" id="KW-0808">Transferase</keyword>
<evidence type="ECO:0000259" key="6">
    <source>
        <dbReference type="PROSITE" id="PS51481"/>
    </source>
</evidence>
<proteinExistence type="predicted"/>
<dbReference type="RefSeq" id="WP_119594824.1">
    <property type="nucleotide sequence ID" value="NZ_QXFM01000144.1"/>
</dbReference>
<dbReference type="OrthoDB" id="9806345at2"/>
<keyword evidence="4" id="KW-0067">ATP-binding</keyword>
<evidence type="ECO:0000256" key="2">
    <source>
        <dbReference type="ARBA" id="ARBA00022741"/>
    </source>
</evidence>
<dbReference type="PROSITE" id="PS51481">
    <property type="entry name" value="DHAK"/>
    <property type="match status" value="1"/>
</dbReference>
<evidence type="ECO:0000256" key="4">
    <source>
        <dbReference type="ARBA" id="ARBA00022840"/>
    </source>
</evidence>
<keyword evidence="2" id="KW-0547">Nucleotide-binding</keyword>
<dbReference type="Pfam" id="PF02733">
    <property type="entry name" value="Dak1"/>
    <property type="match status" value="1"/>
</dbReference>
<name>A0A3A1P3R8_9SPHN</name>
<evidence type="ECO:0000313" key="8">
    <source>
        <dbReference type="Proteomes" id="UP000265366"/>
    </source>
</evidence>
<dbReference type="InterPro" id="IPR004007">
    <property type="entry name" value="DhaL_dom"/>
</dbReference>
<evidence type="ECO:0000259" key="5">
    <source>
        <dbReference type="PROSITE" id="PS51480"/>
    </source>
</evidence>
<keyword evidence="8" id="KW-1185">Reference proteome</keyword>
<dbReference type="PROSITE" id="PS51480">
    <property type="entry name" value="DHAL"/>
    <property type="match status" value="1"/>
</dbReference>
<dbReference type="InterPro" id="IPR004006">
    <property type="entry name" value="DhaK_dom"/>
</dbReference>
<dbReference type="EMBL" id="QXFM01000144">
    <property type="protein sequence ID" value="RIV80062.1"/>
    <property type="molecule type" value="Genomic_DNA"/>
</dbReference>
<dbReference type="Proteomes" id="UP000265366">
    <property type="component" value="Unassembled WGS sequence"/>
</dbReference>
<gene>
    <name evidence="7" type="primary">dhaK</name>
    <name evidence="7" type="ORF">D2V17_19605</name>
</gene>
<dbReference type="InterPro" id="IPR036117">
    <property type="entry name" value="DhaL_dom_sf"/>
</dbReference>
<accession>A0A3A1P3R8</accession>
<dbReference type="GO" id="GO:0005524">
    <property type="term" value="F:ATP binding"/>
    <property type="evidence" value="ECO:0007669"/>
    <property type="project" value="UniProtKB-KW"/>
</dbReference>
<evidence type="ECO:0000256" key="3">
    <source>
        <dbReference type="ARBA" id="ARBA00022777"/>
    </source>
</evidence>
<feature type="domain" description="DhaL" evidence="5">
    <location>
        <begin position="367"/>
        <end position="568"/>
    </location>
</feature>
<dbReference type="SUPFAM" id="SSF82549">
    <property type="entry name" value="DAK1/DegV-like"/>
    <property type="match status" value="1"/>
</dbReference>
<dbReference type="EC" id="2.7.1.121" evidence="7"/>
<protein>
    <submittedName>
        <fullName evidence="7">Dihydroxyacetone kinase subunit DhaK</fullName>
        <ecNumber evidence="7">2.7.1.121</ecNumber>
    </submittedName>
</protein>
<feature type="domain" description="DhaK" evidence="6">
    <location>
        <begin position="7"/>
        <end position="331"/>
    </location>
</feature>
<dbReference type="SMART" id="SM01120">
    <property type="entry name" value="Dak2"/>
    <property type="match status" value="1"/>
</dbReference>
<dbReference type="AlphaFoldDB" id="A0A3A1P3R8"/>
<dbReference type="SUPFAM" id="SSF101473">
    <property type="entry name" value="DhaL-like"/>
    <property type="match status" value="1"/>
</dbReference>
<dbReference type="GO" id="GO:0005829">
    <property type="term" value="C:cytosol"/>
    <property type="evidence" value="ECO:0007669"/>
    <property type="project" value="TreeGrafter"/>
</dbReference>
<dbReference type="FunFam" id="3.40.50.10440:FF:000001">
    <property type="entry name" value="Dihydroxyacetone kinase, DhaK subunit"/>
    <property type="match status" value="1"/>
</dbReference>